<protein>
    <submittedName>
        <fullName evidence="2">SDR family NAD(P)-dependent oxidoreductase</fullName>
    </submittedName>
</protein>
<dbReference type="EMBL" id="VNJI01000024">
    <property type="protein sequence ID" value="TVY08388.1"/>
    <property type="molecule type" value="Genomic_DNA"/>
</dbReference>
<proteinExistence type="predicted"/>
<dbReference type="AlphaFoldDB" id="A0A559K8D8"/>
<dbReference type="RefSeq" id="WP_144849917.1">
    <property type="nucleotide sequence ID" value="NZ_VNJI01000024.1"/>
</dbReference>
<dbReference type="Gene3D" id="3.40.50.720">
    <property type="entry name" value="NAD(P)-binding Rossmann-like Domain"/>
    <property type="match status" value="1"/>
</dbReference>
<name>A0A559K8D8_9BACL</name>
<dbReference type="NCBIfam" id="NF004846">
    <property type="entry name" value="PRK06197.1"/>
    <property type="match status" value="1"/>
</dbReference>
<dbReference type="InterPro" id="IPR002347">
    <property type="entry name" value="SDR_fam"/>
</dbReference>
<dbReference type="PANTHER" id="PTHR43157">
    <property type="entry name" value="PHOSPHATIDYLINOSITOL-GLYCAN BIOSYNTHESIS CLASS F PROTEIN-RELATED"/>
    <property type="match status" value="1"/>
</dbReference>
<dbReference type="PRINTS" id="PR00081">
    <property type="entry name" value="GDHRDH"/>
</dbReference>
<evidence type="ECO:0000313" key="3">
    <source>
        <dbReference type="Proteomes" id="UP000317036"/>
    </source>
</evidence>
<dbReference type="InterPro" id="IPR036291">
    <property type="entry name" value="NAD(P)-bd_dom_sf"/>
</dbReference>
<evidence type="ECO:0000313" key="2">
    <source>
        <dbReference type="EMBL" id="TVY08388.1"/>
    </source>
</evidence>
<dbReference type="NCBIfam" id="NF004513">
    <property type="entry name" value="PRK05854.1"/>
    <property type="match status" value="1"/>
</dbReference>
<comment type="caution">
    <text evidence="2">The sequence shown here is derived from an EMBL/GenBank/DDBJ whole genome shotgun (WGS) entry which is preliminary data.</text>
</comment>
<reference evidence="2 3" key="1">
    <citation type="submission" date="2019-07" db="EMBL/GenBank/DDBJ databases">
        <authorList>
            <person name="Kim J."/>
        </authorList>
    </citation>
    <scope>NUCLEOTIDE SEQUENCE [LARGE SCALE GENOMIC DNA]</scope>
    <source>
        <strain evidence="2 3">JC52</strain>
    </source>
</reference>
<dbReference type="Pfam" id="PF00106">
    <property type="entry name" value="adh_short"/>
    <property type="match status" value="1"/>
</dbReference>
<keyword evidence="3" id="KW-1185">Reference proteome</keyword>
<organism evidence="2 3">
    <name type="scientific">Paenibacillus cremeus</name>
    <dbReference type="NCBI Taxonomy" id="2163881"/>
    <lineage>
        <taxon>Bacteria</taxon>
        <taxon>Bacillati</taxon>
        <taxon>Bacillota</taxon>
        <taxon>Bacilli</taxon>
        <taxon>Bacillales</taxon>
        <taxon>Paenibacillaceae</taxon>
        <taxon>Paenibacillus</taxon>
    </lineage>
</organism>
<dbReference type="OrthoDB" id="9809821at2"/>
<dbReference type="Proteomes" id="UP000317036">
    <property type="component" value="Unassembled WGS sequence"/>
</dbReference>
<dbReference type="SUPFAM" id="SSF51735">
    <property type="entry name" value="NAD(P)-binding Rossmann-fold domains"/>
    <property type="match status" value="1"/>
</dbReference>
<dbReference type="GO" id="GO:0016491">
    <property type="term" value="F:oxidoreductase activity"/>
    <property type="evidence" value="ECO:0007669"/>
    <property type="project" value="UniProtKB-KW"/>
</dbReference>
<keyword evidence="1" id="KW-0560">Oxidoreductase</keyword>
<accession>A0A559K8D8</accession>
<dbReference type="PANTHER" id="PTHR43157:SF31">
    <property type="entry name" value="PHOSPHATIDYLINOSITOL-GLYCAN BIOSYNTHESIS CLASS F PROTEIN"/>
    <property type="match status" value="1"/>
</dbReference>
<gene>
    <name evidence="2" type="ORF">FPZ49_19300</name>
</gene>
<evidence type="ECO:0000256" key="1">
    <source>
        <dbReference type="ARBA" id="ARBA00023002"/>
    </source>
</evidence>
<sequence length="307" mass="33357">MANKWDESSIPDQSGKTIVITGSSSGLGLHAAMGLASKGAEVIFAVRNVQKGIAATKQIQLRHAKAIVKVMKLDLGDMSSISDFAAAFQKQYSNLSILINNAGVMMPPYQKTKDGFEMQFGTNHLGHFALTGLLLPELLKTPKSRVVTLSSLAARSGRIDFDNLDGSKGYHGFPFYRQSKLANLLFAMELQLRLSASRAETISIACHPGIAATNIISRGSGSEVRGLLRLLMRRMFQTAEMGALPTLYAATELSLKGGEYIGPDGRGAKRGHPIIDPIVHKLFDKKIANQLWEVSEKLTGIHYTFPN</sequence>